<evidence type="ECO:0000313" key="1">
    <source>
        <dbReference type="EMBL" id="EMS32786.1"/>
    </source>
</evidence>
<dbReference type="Proteomes" id="UP000010953">
    <property type="component" value="Unassembled WGS sequence"/>
</dbReference>
<gene>
    <name evidence="1" type="ORF">C943_00792</name>
</gene>
<dbReference type="eggNOG" id="ENOG5032Z66">
    <property type="taxonomic scope" value="Bacteria"/>
</dbReference>
<dbReference type="Gene3D" id="3.10.450.50">
    <property type="match status" value="1"/>
</dbReference>
<reference evidence="1" key="1">
    <citation type="submission" date="2013-01" db="EMBL/GenBank/DDBJ databases">
        <title>Genome assembly of Mariniradius saccharolyticus AK6.</title>
        <authorList>
            <person name="Vaidya B."/>
            <person name="Khatri I."/>
            <person name="Tanuku N.R.S."/>
            <person name="Subramanian S."/>
            <person name="Pinnaka A."/>
        </authorList>
    </citation>
    <scope>NUCLEOTIDE SEQUENCE [LARGE SCALE GENOMIC DNA]</scope>
    <source>
        <strain evidence="1">AK6</strain>
    </source>
</reference>
<dbReference type="InParanoid" id="M7Y6C2"/>
<accession>M7Y6C2</accession>
<evidence type="ECO:0000313" key="2">
    <source>
        <dbReference type="Proteomes" id="UP000010953"/>
    </source>
</evidence>
<dbReference type="InterPro" id="IPR031977">
    <property type="entry name" value="DUF4783"/>
</dbReference>
<name>M7Y6C2_9BACT</name>
<organism evidence="1 2">
    <name type="scientific">Mariniradius saccharolyticus AK6</name>
    <dbReference type="NCBI Taxonomy" id="1239962"/>
    <lineage>
        <taxon>Bacteria</taxon>
        <taxon>Pseudomonadati</taxon>
        <taxon>Bacteroidota</taxon>
        <taxon>Cytophagia</taxon>
        <taxon>Cytophagales</taxon>
        <taxon>Cyclobacteriaceae</taxon>
        <taxon>Mariniradius</taxon>
    </lineage>
</organism>
<dbReference type="Pfam" id="PF16022">
    <property type="entry name" value="DUF4783"/>
    <property type="match status" value="1"/>
</dbReference>
<dbReference type="EMBL" id="AMZY02000011">
    <property type="protein sequence ID" value="EMS32786.1"/>
    <property type="molecule type" value="Genomic_DNA"/>
</dbReference>
<protein>
    <submittedName>
        <fullName evidence="1">Phosphoglyceromutase</fullName>
    </submittedName>
</protein>
<dbReference type="STRING" id="1239962.C943_00792"/>
<comment type="caution">
    <text evidence="1">The sequence shown here is derived from an EMBL/GenBank/DDBJ whole genome shotgun (WGS) entry which is preliminary data.</text>
</comment>
<sequence length="154" mass="17557">MAQYLILVSRMNKILLLVFLASLFFVPSRVLEDRDTAAVFNQVLASFRTGSSKELAKHFEPSILLNLNGQNGNYSKTQAEFILKDFFRKNPPKDFSILHKGGNGNASLYYVGTYLSENSQFRVLIKGNPKDDGFRIFSMEILQMNSYSTTRLRD</sequence>
<dbReference type="AlphaFoldDB" id="M7Y6C2"/>
<proteinExistence type="predicted"/>
<keyword evidence="2" id="KW-1185">Reference proteome</keyword>